<sequence>MAQYACTKCMQWFKFDQLSKEDQLCLVCVSTKSSDEPEPSSKNIIGGSMKESRRPVCKFCKTDVATKTKICERCLKNYNEHGEPRICKHCSLQSAFIGSKCQRCASSQKKYGSPVKCHKCDKLAAFDHSKARINGQVLCWLCYITMQKKMKRAKRKLGHKAGSESHSKVQKYCPNDPYIRRDVSSPEDISEPRLDLSPEEVWKELLGEGKGTKVDASSKPILENKTKNSSPSNRLHVRSKEKILRKRAQENCRKERYDQLQEDSSIHTSLDVRLSKFKKNLSAPSSPVNLSPSFSGKKTETKTSSNRSTPRNDGASSDVKSDTEAATTPGSSTALSDRIRNGAPLDSISVIPPVNDGNIVIVSKLREEISSLKKQLAKKDQQLIEKDKQVSMLKVGHLTEIRALQAKVKSNEEDYFRNMENYRNRNQELLKKIAQISKGKA</sequence>
<comment type="caution">
    <text evidence="5">The sequence shown here is derived from an EMBL/GenBank/DDBJ whole genome shotgun (WGS) entry which is preliminary data.</text>
</comment>
<dbReference type="PANTHER" id="PTHR46176">
    <property type="entry name" value="LD21662P"/>
    <property type="match status" value="1"/>
</dbReference>
<evidence type="ECO:0008006" key="7">
    <source>
        <dbReference type="Google" id="ProtNLM"/>
    </source>
</evidence>
<dbReference type="Proteomes" id="UP001642483">
    <property type="component" value="Unassembled WGS sequence"/>
</dbReference>
<accession>A0ABP0EVX4</accession>
<evidence type="ECO:0000256" key="2">
    <source>
        <dbReference type="ARBA" id="ARBA00023054"/>
    </source>
</evidence>
<proteinExistence type="inferred from homology"/>
<protein>
    <recommendedName>
        <fullName evidence="7">Protein FAM76A</fullName>
    </recommendedName>
</protein>
<feature type="compositionally biased region" description="Polar residues" evidence="4">
    <location>
        <begin position="324"/>
        <end position="335"/>
    </location>
</feature>
<comment type="similarity">
    <text evidence="1">Belongs to the FAM76 family.</text>
</comment>
<dbReference type="InterPro" id="IPR032017">
    <property type="entry name" value="FAM76"/>
</dbReference>
<dbReference type="EMBL" id="CAWYQH010000001">
    <property type="protein sequence ID" value="CAK8671116.1"/>
    <property type="molecule type" value="Genomic_DNA"/>
</dbReference>
<keyword evidence="6" id="KW-1185">Reference proteome</keyword>
<evidence type="ECO:0000313" key="5">
    <source>
        <dbReference type="EMBL" id="CAK8671116.1"/>
    </source>
</evidence>
<feature type="region of interest" description="Disordered" evidence="4">
    <location>
        <begin position="207"/>
        <end position="235"/>
    </location>
</feature>
<feature type="compositionally biased region" description="Polar residues" evidence="4">
    <location>
        <begin position="282"/>
        <end position="315"/>
    </location>
</feature>
<dbReference type="PANTHER" id="PTHR46176:SF1">
    <property type="entry name" value="LD21662P"/>
    <property type="match status" value="1"/>
</dbReference>
<evidence type="ECO:0000313" key="6">
    <source>
        <dbReference type="Proteomes" id="UP001642483"/>
    </source>
</evidence>
<feature type="coiled-coil region" evidence="3">
    <location>
        <begin position="362"/>
        <end position="439"/>
    </location>
</feature>
<organism evidence="5 6">
    <name type="scientific">Clavelina lepadiformis</name>
    <name type="common">Light-bulb sea squirt</name>
    <name type="synonym">Ascidia lepadiformis</name>
    <dbReference type="NCBI Taxonomy" id="159417"/>
    <lineage>
        <taxon>Eukaryota</taxon>
        <taxon>Metazoa</taxon>
        <taxon>Chordata</taxon>
        <taxon>Tunicata</taxon>
        <taxon>Ascidiacea</taxon>
        <taxon>Aplousobranchia</taxon>
        <taxon>Clavelinidae</taxon>
        <taxon>Clavelina</taxon>
    </lineage>
</organism>
<name>A0ABP0EVX4_CLALP</name>
<gene>
    <name evidence="5" type="ORF">CVLEPA_LOCUS135</name>
</gene>
<feature type="region of interest" description="Disordered" evidence="4">
    <location>
        <begin position="280"/>
        <end position="339"/>
    </location>
</feature>
<feature type="compositionally biased region" description="Basic and acidic residues" evidence="4">
    <location>
        <begin position="178"/>
        <end position="193"/>
    </location>
</feature>
<dbReference type="Pfam" id="PF16046">
    <property type="entry name" value="FAM76"/>
    <property type="match status" value="2"/>
</dbReference>
<reference evidence="5 6" key="1">
    <citation type="submission" date="2024-02" db="EMBL/GenBank/DDBJ databases">
        <authorList>
            <person name="Daric V."/>
            <person name="Darras S."/>
        </authorList>
    </citation>
    <scope>NUCLEOTIDE SEQUENCE [LARGE SCALE GENOMIC DNA]</scope>
</reference>
<keyword evidence="2 3" id="KW-0175">Coiled coil</keyword>
<feature type="region of interest" description="Disordered" evidence="4">
    <location>
        <begin position="155"/>
        <end position="193"/>
    </location>
</feature>
<evidence type="ECO:0000256" key="1">
    <source>
        <dbReference type="ARBA" id="ARBA00009097"/>
    </source>
</evidence>
<evidence type="ECO:0000256" key="3">
    <source>
        <dbReference type="SAM" id="Coils"/>
    </source>
</evidence>
<evidence type="ECO:0000256" key="4">
    <source>
        <dbReference type="SAM" id="MobiDB-lite"/>
    </source>
</evidence>